<dbReference type="PROSITE" id="PS50088">
    <property type="entry name" value="ANK_REPEAT"/>
    <property type="match status" value="1"/>
</dbReference>
<dbReference type="Gene3D" id="1.25.40.20">
    <property type="entry name" value="Ankyrin repeat-containing domain"/>
    <property type="match status" value="1"/>
</dbReference>
<protein>
    <submittedName>
        <fullName evidence="4">Uncharacterized protein</fullName>
    </submittedName>
</protein>
<dbReference type="PANTHER" id="PTHR24189:SF50">
    <property type="entry name" value="ANKYRIN REPEAT AND SOCS BOX PROTEIN 2"/>
    <property type="match status" value="1"/>
</dbReference>
<evidence type="ECO:0000256" key="1">
    <source>
        <dbReference type="ARBA" id="ARBA00022737"/>
    </source>
</evidence>
<dbReference type="STRING" id="236234.A0A1J9QZL2"/>
<dbReference type="RefSeq" id="XP_020129686.1">
    <property type="nucleotide sequence ID" value="XM_020273938.1"/>
</dbReference>
<dbReference type="InterPro" id="IPR050745">
    <property type="entry name" value="Multifunctional_regulatory"/>
</dbReference>
<dbReference type="Pfam" id="PF00023">
    <property type="entry name" value="Ank"/>
    <property type="match status" value="1"/>
</dbReference>
<evidence type="ECO:0000256" key="3">
    <source>
        <dbReference type="PROSITE-ProRule" id="PRU00023"/>
    </source>
</evidence>
<accession>A0A1J9QZL2</accession>
<evidence type="ECO:0000313" key="5">
    <source>
        <dbReference type="Proteomes" id="UP000183809"/>
    </source>
</evidence>
<dbReference type="InterPro" id="IPR036770">
    <property type="entry name" value="Ankyrin_rpt-contain_sf"/>
</dbReference>
<evidence type="ECO:0000256" key="2">
    <source>
        <dbReference type="ARBA" id="ARBA00023043"/>
    </source>
</evidence>
<comment type="caution">
    <text evidence="4">The sequence shown here is derived from an EMBL/GenBank/DDBJ whole genome shotgun (WGS) entry which is preliminary data.</text>
</comment>
<evidence type="ECO:0000313" key="4">
    <source>
        <dbReference type="EMBL" id="OJD33426.1"/>
    </source>
</evidence>
<keyword evidence="1" id="KW-0677">Repeat</keyword>
<dbReference type="InterPro" id="IPR002110">
    <property type="entry name" value="Ankyrin_rpt"/>
</dbReference>
<dbReference type="GeneID" id="31014199"/>
<dbReference type="SUPFAM" id="SSF48403">
    <property type="entry name" value="Ankyrin repeat"/>
    <property type="match status" value="1"/>
</dbReference>
<organism evidence="4 5">
    <name type="scientific">Diplodia corticola</name>
    <dbReference type="NCBI Taxonomy" id="236234"/>
    <lineage>
        <taxon>Eukaryota</taxon>
        <taxon>Fungi</taxon>
        <taxon>Dikarya</taxon>
        <taxon>Ascomycota</taxon>
        <taxon>Pezizomycotina</taxon>
        <taxon>Dothideomycetes</taxon>
        <taxon>Dothideomycetes incertae sedis</taxon>
        <taxon>Botryosphaeriales</taxon>
        <taxon>Botryosphaeriaceae</taxon>
        <taxon>Diplodia</taxon>
    </lineage>
</organism>
<feature type="repeat" description="ANK" evidence="3">
    <location>
        <begin position="232"/>
        <end position="260"/>
    </location>
</feature>
<dbReference type="PANTHER" id="PTHR24189">
    <property type="entry name" value="MYOTROPHIN"/>
    <property type="match status" value="1"/>
</dbReference>
<dbReference type="OrthoDB" id="1722345at2759"/>
<proteinExistence type="predicted"/>
<reference evidence="4 5" key="1">
    <citation type="submission" date="2016-10" db="EMBL/GenBank/DDBJ databases">
        <title>Proteomics and genomics reveal pathogen-plant mechanisms compatible with a hemibiotrophic lifestyle of Diplodia corticola.</title>
        <authorList>
            <person name="Fernandes I."/>
            <person name="De Jonge R."/>
            <person name="Van De Peer Y."/>
            <person name="Devreese B."/>
            <person name="Alves A."/>
            <person name="Esteves A.C."/>
        </authorList>
    </citation>
    <scope>NUCLEOTIDE SEQUENCE [LARGE SCALE GENOMIC DNA]</scope>
    <source>
        <strain evidence="4 5">CBS 112549</strain>
    </source>
</reference>
<dbReference type="EMBL" id="MNUE01000030">
    <property type="protein sequence ID" value="OJD33426.1"/>
    <property type="molecule type" value="Genomic_DNA"/>
</dbReference>
<gene>
    <name evidence="4" type="ORF">BKCO1_3000057</name>
</gene>
<dbReference type="Proteomes" id="UP000183809">
    <property type="component" value="Unassembled WGS sequence"/>
</dbReference>
<name>A0A1J9QZL2_9PEZI</name>
<dbReference type="SMART" id="SM00248">
    <property type="entry name" value="ANK"/>
    <property type="match status" value="3"/>
</dbReference>
<keyword evidence="5" id="KW-1185">Reference proteome</keyword>
<keyword evidence="2 3" id="KW-0040">ANK repeat</keyword>
<sequence>MSSPPPPPPTPEQVLAACATAPLPSILALLAACPSPPTDYQIAAAAVEHDRADIITHLLSTGSPIHCVCRRDVVDKRSIPILEALLAAGWDINSDLGSYRGCALAAAMQGRAPPDFVAWLLDGCGADPNGPYGGVDHLGHPLRMAVQFAPEDEGVGDDAAAAAPPPPGAMGRMLLERGARVDESRALHAAAEQGRLGWVRCLVEEWGADVDAEWFPEDWAGSTEVGLGIGRPLHYAAREGHAAVVRYLVGKGADVRRRDTKGRTPREVAEHFGHGEAAAFLRALEEDQGGSSEAE</sequence>
<dbReference type="AlphaFoldDB" id="A0A1J9QZL2"/>
<dbReference type="PROSITE" id="PS50297">
    <property type="entry name" value="ANK_REP_REGION"/>
    <property type="match status" value="1"/>
</dbReference>
<dbReference type="Pfam" id="PF12796">
    <property type="entry name" value="Ank_2"/>
    <property type="match status" value="1"/>
</dbReference>